<evidence type="ECO:0000259" key="4">
    <source>
        <dbReference type="PROSITE" id="PS50043"/>
    </source>
</evidence>
<sequence>MAVLGFECFSISVVSALSLNRYHRFALEHGIDSQILDVKEMVQHCQKNITPKRIQTQLGEKLTIIPFHFPGFWFASMTVKTTEFVVSGSSDISALQTIIYSLFESIKADHQHIRLSKREQECVEWLSEGKTTPEIAVILNISERTASFHVNNIIHKTQSLNRHQALTKVIMSS</sequence>
<dbReference type="EMBL" id="PEIB01000009">
    <property type="protein sequence ID" value="RXJ73521.1"/>
    <property type="molecule type" value="Genomic_DNA"/>
</dbReference>
<evidence type="ECO:0000313" key="6">
    <source>
        <dbReference type="Proteomes" id="UP000290287"/>
    </source>
</evidence>
<dbReference type="PRINTS" id="PR00038">
    <property type="entry name" value="HTHLUXR"/>
</dbReference>
<dbReference type="CDD" id="cd06170">
    <property type="entry name" value="LuxR_C_like"/>
    <property type="match status" value="1"/>
</dbReference>
<comment type="caution">
    <text evidence="5">The sequence shown here is derived from an EMBL/GenBank/DDBJ whole genome shotgun (WGS) entry which is preliminary data.</text>
</comment>
<dbReference type="PANTHER" id="PTHR44688:SF25">
    <property type="entry name" value="HTH LUXR-TYPE DOMAIN-CONTAINING PROTEIN"/>
    <property type="match status" value="1"/>
</dbReference>
<dbReference type="Pfam" id="PF00196">
    <property type="entry name" value="GerE"/>
    <property type="match status" value="1"/>
</dbReference>
<evidence type="ECO:0000313" key="5">
    <source>
        <dbReference type="EMBL" id="RXJ73521.1"/>
    </source>
</evidence>
<dbReference type="InterPro" id="IPR016032">
    <property type="entry name" value="Sig_transdc_resp-reg_C-effctor"/>
</dbReference>
<dbReference type="InterPro" id="IPR036388">
    <property type="entry name" value="WH-like_DNA-bd_sf"/>
</dbReference>
<accession>A0A4Q0YWV2</accession>
<protein>
    <recommendedName>
        <fullName evidence="4">HTH luxR-type domain-containing protein</fullName>
    </recommendedName>
</protein>
<dbReference type="GO" id="GO:0006355">
    <property type="term" value="P:regulation of DNA-templated transcription"/>
    <property type="evidence" value="ECO:0007669"/>
    <property type="project" value="InterPro"/>
</dbReference>
<dbReference type="PROSITE" id="PS50043">
    <property type="entry name" value="HTH_LUXR_2"/>
    <property type="match status" value="1"/>
</dbReference>
<dbReference type="Gene3D" id="1.10.10.10">
    <property type="entry name" value="Winged helix-like DNA-binding domain superfamily/Winged helix DNA-binding domain"/>
    <property type="match status" value="1"/>
</dbReference>
<evidence type="ECO:0000256" key="1">
    <source>
        <dbReference type="ARBA" id="ARBA00023015"/>
    </source>
</evidence>
<keyword evidence="6" id="KW-1185">Reference proteome</keyword>
<keyword evidence="2" id="KW-0238">DNA-binding</keyword>
<evidence type="ECO:0000256" key="3">
    <source>
        <dbReference type="ARBA" id="ARBA00023163"/>
    </source>
</evidence>
<organism evidence="5 6">
    <name type="scientific">Veronia nyctiphanis</name>
    <dbReference type="NCBI Taxonomy" id="1278244"/>
    <lineage>
        <taxon>Bacteria</taxon>
        <taxon>Pseudomonadati</taxon>
        <taxon>Pseudomonadota</taxon>
        <taxon>Gammaproteobacteria</taxon>
        <taxon>Vibrionales</taxon>
        <taxon>Vibrionaceae</taxon>
        <taxon>Veronia</taxon>
    </lineage>
</organism>
<feature type="domain" description="HTH luxR-type" evidence="4">
    <location>
        <begin position="108"/>
        <end position="173"/>
    </location>
</feature>
<dbReference type="InterPro" id="IPR000792">
    <property type="entry name" value="Tscrpt_reg_LuxR_C"/>
</dbReference>
<keyword evidence="1" id="KW-0805">Transcription regulation</keyword>
<reference evidence="5 6" key="1">
    <citation type="submission" date="2017-10" db="EMBL/GenBank/DDBJ databases">
        <title>Nyctiphanis sp. nov., isolated from the stomach of the euphausiid Nyctiphanes simplex (Hansen, 1911) in the Gulf of California.</title>
        <authorList>
            <person name="Gomez-Gil B."/>
            <person name="Aguilar-Mendez M."/>
            <person name="Lopez-Cortes A."/>
            <person name="Gomez-Gutierrez J."/>
            <person name="Roque A."/>
            <person name="Lang E."/>
            <person name="Gonzalez-Castillo A."/>
        </authorList>
    </citation>
    <scope>NUCLEOTIDE SEQUENCE [LARGE SCALE GENOMIC DNA]</scope>
    <source>
        <strain evidence="5 6">CAIM 600</strain>
    </source>
</reference>
<dbReference type="AlphaFoldDB" id="A0A4Q0YWV2"/>
<evidence type="ECO:0000256" key="2">
    <source>
        <dbReference type="ARBA" id="ARBA00023125"/>
    </source>
</evidence>
<dbReference type="GO" id="GO:0003677">
    <property type="term" value="F:DNA binding"/>
    <property type="evidence" value="ECO:0007669"/>
    <property type="project" value="UniProtKB-KW"/>
</dbReference>
<proteinExistence type="predicted"/>
<keyword evidence="3" id="KW-0804">Transcription</keyword>
<dbReference type="PANTHER" id="PTHR44688">
    <property type="entry name" value="DNA-BINDING TRANSCRIPTIONAL ACTIVATOR DEVR_DOSR"/>
    <property type="match status" value="1"/>
</dbReference>
<dbReference type="SUPFAM" id="SSF46894">
    <property type="entry name" value="C-terminal effector domain of the bipartite response regulators"/>
    <property type="match status" value="1"/>
</dbReference>
<dbReference type="SMART" id="SM00421">
    <property type="entry name" value="HTH_LUXR"/>
    <property type="match status" value="1"/>
</dbReference>
<dbReference type="OrthoDB" id="9774661at2"/>
<dbReference type="Proteomes" id="UP000290287">
    <property type="component" value="Unassembled WGS sequence"/>
</dbReference>
<gene>
    <name evidence="5" type="ORF">CS022_09555</name>
</gene>
<name>A0A4Q0YWV2_9GAMM</name>